<keyword evidence="2 7" id="KW-0132">Cell division</keyword>
<evidence type="ECO:0000256" key="7">
    <source>
        <dbReference type="HAMAP-Rule" id="MF_00599"/>
    </source>
</evidence>
<keyword evidence="7" id="KW-0175">Coiled coil</keyword>
<evidence type="ECO:0000256" key="3">
    <source>
        <dbReference type="ARBA" id="ARBA00022692"/>
    </source>
</evidence>
<comment type="subunit">
    <text evidence="7">Part of a complex composed of FtsB, FtsL and FtsQ.</text>
</comment>
<dbReference type="PANTHER" id="PTHR37485">
    <property type="entry name" value="CELL DIVISION PROTEIN FTSB"/>
    <property type="match status" value="1"/>
</dbReference>
<accession>A0A4R1HCR3</accession>
<dbReference type="Proteomes" id="UP000295707">
    <property type="component" value="Unassembled WGS sequence"/>
</dbReference>
<comment type="subcellular location">
    <subcellularLocation>
        <location evidence="7">Cell inner membrane</location>
        <topology evidence="7">Single-pass type II membrane protein</topology>
    </subcellularLocation>
    <text evidence="7">Localizes to the division septum.</text>
</comment>
<proteinExistence type="inferred from homology"/>
<evidence type="ECO:0000313" key="8">
    <source>
        <dbReference type="EMBL" id="TCK18431.1"/>
    </source>
</evidence>
<dbReference type="InterPro" id="IPR007060">
    <property type="entry name" value="FtsL/DivIC"/>
</dbReference>
<dbReference type="HAMAP" id="MF_00599">
    <property type="entry name" value="FtsB"/>
    <property type="match status" value="1"/>
</dbReference>
<comment type="caution">
    <text evidence="8">The sequence shown here is derived from an EMBL/GenBank/DDBJ whole genome shotgun (WGS) entry which is preliminary data.</text>
</comment>
<gene>
    <name evidence="7" type="primary">ftsB</name>
    <name evidence="8" type="ORF">DFR30_1709</name>
</gene>
<dbReference type="AlphaFoldDB" id="A0A4R1HCR3"/>
<evidence type="ECO:0000256" key="1">
    <source>
        <dbReference type="ARBA" id="ARBA00022475"/>
    </source>
</evidence>
<dbReference type="OrthoDB" id="7061211at2"/>
<dbReference type="EMBL" id="SMFX01000001">
    <property type="protein sequence ID" value="TCK18431.1"/>
    <property type="molecule type" value="Genomic_DNA"/>
</dbReference>
<protein>
    <recommendedName>
        <fullName evidence="7">Cell division protein FtsB</fullName>
    </recommendedName>
</protein>
<dbReference type="GO" id="GO:0032153">
    <property type="term" value="C:cell division site"/>
    <property type="evidence" value="ECO:0007669"/>
    <property type="project" value="UniProtKB-UniRule"/>
</dbReference>
<keyword evidence="9" id="KW-1185">Reference proteome</keyword>
<dbReference type="PANTHER" id="PTHR37485:SF1">
    <property type="entry name" value="CELL DIVISION PROTEIN FTSB"/>
    <property type="match status" value="1"/>
</dbReference>
<keyword evidence="6 7" id="KW-0131">Cell cycle</keyword>
<sequence length="96" mass="11342">MRWLIWLLVILLVLLQYRLWVGDGSLAEVWGLYQQVEAQKAENRELHERNQALEAEVQDLKQGLDAIEERAREELGMTRDDETFYQIIEEPEVGDE</sequence>
<dbReference type="GO" id="GO:0043093">
    <property type="term" value="P:FtsZ-dependent cytokinesis"/>
    <property type="evidence" value="ECO:0007669"/>
    <property type="project" value="UniProtKB-UniRule"/>
</dbReference>
<evidence type="ECO:0000313" key="9">
    <source>
        <dbReference type="Proteomes" id="UP000295707"/>
    </source>
</evidence>
<evidence type="ECO:0000256" key="2">
    <source>
        <dbReference type="ARBA" id="ARBA00022618"/>
    </source>
</evidence>
<dbReference type="GO" id="GO:0005886">
    <property type="term" value="C:plasma membrane"/>
    <property type="evidence" value="ECO:0007669"/>
    <property type="project" value="UniProtKB-SubCell"/>
</dbReference>
<feature type="coiled-coil region" evidence="7">
    <location>
        <begin position="36"/>
        <end position="70"/>
    </location>
</feature>
<keyword evidence="1 7" id="KW-1003">Cell membrane</keyword>
<organism evidence="8 9">
    <name type="scientific">Thiogranum longum</name>
    <dbReference type="NCBI Taxonomy" id="1537524"/>
    <lineage>
        <taxon>Bacteria</taxon>
        <taxon>Pseudomonadati</taxon>
        <taxon>Pseudomonadota</taxon>
        <taxon>Gammaproteobacteria</taxon>
        <taxon>Chromatiales</taxon>
        <taxon>Ectothiorhodospiraceae</taxon>
        <taxon>Thiogranum</taxon>
    </lineage>
</organism>
<name>A0A4R1HCR3_9GAMM</name>
<feature type="topological domain" description="Cytoplasmic" evidence="7">
    <location>
        <begin position="1"/>
        <end position="3"/>
    </location>
</feature>
<comment type="function">
    <text evidence="7">Essential cell division protein. May link together the upstream cell division proteins, which are predominantly cytoplasmic, with the downstream cell division proteins, which are predominantly periplasmic.</text>
</comment>
<feature type="topological domain" description="Periplasmic" evidence="7">
    <location>
        <begin position="22"/>
        <end position="96"/>
    </location>
</feature>
<keyword evidence="7" id="KW-0997">Cell inner membrane</keyword>
<keyword evidence="4 7" id="KW-1133">Transmembrane helix</keyword>
<evidence type="ECO:0000256" key="5">
    <source>
        <dbReference type="ARBA" id="ARBA00023136"/>
    </source>
</evidence>
<dbReference type="RefSeq" id="WP_132972252.1">
    <property type="nucleotide sequence ID" value="NZ_SMFX01000001.1"/>
</dbReference>
<dbReference type="Pfam" id="PF04977">
    <property type="entry name" value="DivIC"/>
    <property type="match status" value="1"/>
</dbReference>
<keyword evidence="5 7" id="KW-0472">Membrane</keyword>
<dbReference type="InterPro" id="IPR023081">
    <property type="entry name" value="Cell_div_FtsB"/>
</dbReference>
<evidence type="ECO:0000256" key="4">
    <source>
        <dbReference type="ARBA" id="ARBA00022989"/>
    </source>
</evidence>
<reference evidence="8 9" key="1">
    <citation type="submission" date="2019-03" db="EMBL/GenBank/DDBJ databases">
        <title>Genomic Encyclopedia of Type Strains, Phase IV (KMG-IV): sequencing the most valuable type-strain genomes for metagenomic binning, comparative biology and taxonomic classification.</title>
        <authorList>
            <person name="Goeker M."/>
        </authorList>
    </citation>
    <scope>NUCLEOTIDE SEQUENCE [LARGE SCALE GENOMIC DNA]</scope>
    <source>
        <strain evidence="8 9">DSM 19610</strain>
    </source>
</reference>
<dbReference type="NCBIfam" id="NF002058">
    <property type="entry name" value="PRK00888.1"/>
    <property type="match status" value="1"/>
</dbReference>
<evidence type="ECO:0000256" key="6">
    <source>
        <dbReference type="ARBA" id="ARBA00023306"/>
    </source>
</evidence>
<keyword evidence="3 7" id="KW-0812">Transmembrane</keyword>
<dbReference type="GO" id="GO:0030428">
    <property type="term" value="C:cell septum"/>
    <property type="evidence" value="ECO:0007669"/>
    <property type="project" value="TreeGrafter"/>
</dbReference>
<comment type="similarity">
    <text evidence="7">Belongs to the FtsB family.</text>
</comment>